<evidence type="ECO:0000313" key="3">
    <source>
        <dbReference type="EMBL" id="EZP26759.1"/>
    </source>
</evidence>
<accession>A0A031FPJ9</accession>
<proteinExistence type="predicted"/>
<keyword evidence="4" id="KW-1185">Reference proteome</keyword>
<evidence type="ECO:0000256" key="2">
    <source>
        <dbReference type="SAM" id="Phobius"/>
    </source>
</evidence>
<protein>
    <submittedName>
        <fullName evidence="3">Uncharacterized protein</fullName>
    </submittedName>
</protein>
<feature type="transmembrane region" description="Helical" evidence="2">
    <location>
        <begin position="12"/>
        <end position="29"/>
    </location>
</feature>
<dbReference type="RefSeq" id="WP_036311933.1">
    <property type="nucleotide sequence ID" value="NZ_JFYO01000006.1"/>
</dbReference>
<name>A0A031FPJ9_9MICO</name>
<keyword evidence="2" id="KW-1133">Transmembrane helix</keyword>
<reference evidence="3 4" key="1">
    <citation type="submission" date="2014-03" db="EMBL/GenBank/DDBJ databases">
        <title>Draft Genome Sequences of 13 Willow Endophytes.</title>
        <authorList>
            <person name="Gan H.Y."/>
            <person name="Gan H.M."/>
            <person name="Savka M.A."/>
            <person name="Hudson A.O."/>
        </authorList>
    </citation>
    <scope>NUCLEOTIDE SEQUENCE [LARGE SCALE GENOMIC DNA]</scope>
    <source>
        <strain evidence="3 4">RIT293</strain>
    </source>
</reference>
<feature type="compositionally biased region" description="Pro residues" evidence="1">
    <location>
        <begin position="68"/>
        <end position="80"/>
    </location>
</feature>
<gene>
    <name evidence="3" type="ORF">BW34_01959</name>
</gene>
<organism evidence="3 4">
    <name type="scientific">Microbacterium oleivorans</name>
    <dbReference type="NCBI Taxonomy" id="273677"/>
    <lineage>
        <taxon>Bacteria</taxon>
        <taxon>Bacillati</taxon>
        <taxon>Actinomycetota</taxon>
        <taxon>Actinomycetes</taxon>
        <taxon>Micrococcales</taxon>
        <taxon>Microbacteriaceae</taxon>
        <taxon>Microbacterium</taxon>
    </lineage>
</organism>
<dbReference type="PATRIC" id="fig|273677.3.peg.1943"/>
<keyword evidence="2" id="KW-0812">Transmembrane</keyword>
<comment type="caution">
    <text evidence="3">The sequence shown here is derived from an EMBL/GenBank/DDBJ whole genome shotgun (WGS) entry which is preliminary data.</text>
</comment>
<dbReference type="Proteomes" id="UP000024001">
    <property type="component" value="Unassembled WGS sequence"/>
</dbReference>
<feature type="transmembrane region" description="Helical" evidence="2">
    <location>
        <begin position="35"/>
        <end position="55"/>
    </location>
</feature>
<dbReference type="EMBL" id="JFYO01000006">
    <property type="protein sequence ID" value="EZP26759.1"/>
    <property type="molecule type" value="Genomic_DNA"/>
</dbReference>
<sequence length="80" mass="8825">MTEQKKETPVAVWYFIGATFAGALPNVLFRDLDVWVRVLFVVVAVLLLFAGFVQLRRETGWGKKPTGEDPPSPPGPPNDA</sequence>
<feature type="region of interest" description="Disordered" evidence="1">
    <location>
        <begin position="60"/>
        <end position="80"/>
    </location>
</feature>
<evidence type="ECO:0000256" key="1">
    <source>
        <dbReference type="SAM" id="MobiDB-lite"/>
    </source>
</evidence>
<keyword evidence="2" id="KW-0472">Membrane</keyword>
<evidence type="ECO:0000313" key="4">
    <source>
        <dbReference type="Proteomes" id="UP000024001"/>
    </source>
</evidence>
<dbReference type="AlphaFoldDB" id="A0A031FPJ9"/>